<reference evidence="1" key="2">
    <citation type="journal article" date="2021" name="Microbiome">
        <title>Successional dynamics and alternative stable states in a saline activated sludge microbial community over 9 years.</title>
        <authorList>
            <person name="Wang Y."/>
            <person name="Ye J."/>
            <person name="Ju F."/>
            <person name="Liu L."/>
            <person name="Boyd J.A."/>
            <person name="Deng Y."/>
            <person name="Parks D.H."/>
            <person name="Jiang X."/>
            <person name="Yin X."/>
            <person name="Woodcroft B.J."/>
            <person name="Tyson G.W."/>
            <person name="Hugenholtz P."/>
            <person name="Polz M.F."/>
            <person name="Zhang T."/>
        </authorList>
    </citation>
    <scope>NUCLEOTIDE SEQUENCE</scope>
    <source>
        <strain evidence="1">HKST-UBA01</strain>
    </source>
</reference>
<protein>
    <submittedName>
        <fullName evidence="1">Uncharacterized protein</fullName>
    </submittedName>
</protein>
<dbReference type="AlphaFoldDB" id="A0A955LG93"/>
<evidence type="ECO:0000313" key="2">
    <source>
        <dbReference type="Proteomes" id="UP000701698"/>
    </source>
</evidence>
<accession>A0A955LG93</accession>
<sequence>DYTQSQGKSYSLCRLGKNECYSPDLVTPTLVPTQQPTPAVAETVTPTNVPESTPTPTSVPVGSDLQLIKEAIESYRSASNGLPNTLSDLVPTYLNESIALSQFSYIVDTENQQYLLCDTRDGQGFICIDSRIPESS</sequence>
<dbReference type="Proteomes" id="UP000701698">
    <property type="component" value="Unassembled WGS sequence"/>
</dbReference>
<dbReference type="EMBL" id="JAGQKX010000024">
    <property type="protein sequence ID" value="MCA9390035.1"/>
    <property type="molecule type" value="Genomic_DNA"/>
</dbReference>
<reference evidence="1" key="1">
    <citation type="submission" date="2020-04" db="EMBL/GenBank/DDBJ databases">
        <authorList>
            <person name="Zhang T."/>
        </authorList>
    </citation>
    <scope>NUCLEOTIDE SEQUENCE</scope>
    <source>
        <strain evidence="1">HKST-UBA01</strain>
    </source>
</reference>
<evidence type="ECO:0000313" key="1">
    <source>
        <dbReference type="EMBL" id="MCA9390035.1"/>
    </source>
</evidence>
<proteinExistence type="predicted"/>
<comment type="caution">
    <text evidence="1">The sequence shown here is derived from an EMBL/GenBank/DDBJ whole genome shotgun (WGS) entry which is preliminary data.</text>
</comment>
<gene>
    <name evidence="1" type="ORF">KC571_01415</name>
</gene>
<name>A0A955LG93_UNCKA</name>
<organism evidence="1 2">
    <name type="scientific">candidate division WWE3 bacterium</name>
    <dbReference type="NCBI Taxonomy" id="2053526"/>
    <lineage>
        <taxon>Bacteria</taxon>
        <taxon>Katanobacteria</taxon>
    </lineage>
</organism>
<feature type="non-terminal residue" evidence="1">
    <location>
        <position position="1"/>
    </location>
</feature>